<dbReference type="InterPro" id="IPR000238">
    <property type="entry name" value="RbfA"/>
</dbReference>
<reference evidence="3" key="1">
    <citation type="journal article" name="DNA Res.">
        <title>The physiological potential of anammox bacteria as revealed by their core genome structure.</title>
        <authorList>
            <person name="Okubo T."/>
            <person name="Toyoda A."/>
            <person name="Fukuhara K."/>
            <person name="Uchiyama I."/>
            <person name="Harigaya Y."/>
            <person name="Kuroiwa M."/>
            <person name="Suzuki T."/>
            <person name="Murakami Y."/>
            <person name="Suwa Y."/>
            <person name="Takami H."/>
        </authorList>
    </citation>
    <scope>NUCLEOTIDE SEQUENCE</scope>
    <source>
        <strain evidence="3">317325-3</strain>
    </source>
</reference>
<evidence type="ECO:0000313" key="4">
    <source>
        <dbReference type="Proteomes" id="UP000662914"/>
    </source>
</evidence>
<dbReference type="PANTHER" id="PTHR33515:SF1">
    <property type="entry name" value="RIBOSOME-BINDING FACTOR A, CHLOROPLASTIC-RELATED"/>
    <property type="match status" value="1"/>
</dbReference>
<evidence type="ECO:0000313" key="3">
    <source>
        <dbReference type="EMBL" id="BBO20549.1"/>
    </source>
</evidence>
<protein>
    <recommendedName>
        <fullName evidence="2">Ribosome-binding factor A</fullName>
    </recommendedName>
</protein>
<dbReference type="InterPro" id="IPR015946">
    <property type="entry name" value="KH_dom-like_a/b"/>
</dbReference>
<keyword evidence="1 2" id="KW-0690">Ribosome biogenesis</keyword>
<dbReference type="SUPFAM" id="SSF89919">
    <property type="entry name" value="Ribosome-binding factor A, RbfA"/>
    <property type="match status" value="1"/>
</dbReference>
<dbReference type="GO" id="GO:0043024">
    <property type="term" value="F:ribosomal small subunit binding"/>
    <property type="evidence" value="ECO:0007669"/>
    <property type="project" value="TreeGrafter"/>
</dbReference>
<dbReference type="KEGG" id="ddz:DSYM_12480"/>
<dbReference type="HAMAP" id="MF_00003">
    <property type="entry name" value="RbfA"/>
    <property type="match status" value="1"/>
</dbReference>
<organism evidence="3 4">
    <name type="scientific">Candidatus Desulfobacillus denitrificans</name>
    <dbReference type="NCBI Taxonomy" id="2608985"/>
    <lineage>
        <taxon>Bacteria</taxon>
        <taxon>Pseudomonadati</taxon>
        <taxon>Pseudomonadota</taxon>
        <taxon>Betaproteobacteria</taxon>
        <taxon>Candidatus Desulfobacillus</taxon>
    </lineage>
</organism>
<sequence>MPKEFSRSSRVAEQVQRELAELIRLELKDPRVGLITLTGVELTPDYAHAKVFFTTLASAGDRQAIEAGLRRASGFLRRELGRRIRIHTLPELHFVFDESVERGDRLSRLIDEAVASDRKHEG</sequence>
<accession>A0A809QYS4</accession>
<comment type="subcellular location">
    <subcellularLocation>
        <location evidence="2">Cytoplasm</location>
    </subcellularLocation>
</comment>
<comment type="subunit">
    <text evidence="2">Monomer. Binds 30S ribosomal subunits, but not 50S ribosomal subunits or 70S ribosomes.</text>
</comment>
<gene>
    <name evidence="2" type="primary">rbfA</name>
    <name evidence="3" type="ORF">DSYM_12480</name>
</gene>
<keyword evidence="2" id="KW-0963">Cytoplasm</keyword>
<comment type="similarity">
    <text evidence="2">Belongs to the RbfA family.</text>
</comment>
<dbReference type="NCBIfam" id="TIGR00082">
    <property type="entry name" value="rbfA"/>
    <property type="match status" value="1"/>
</dbReference>
<proteinExistence type="inferred from homology"/>
<dbReference type="GO" id="GO:0030490">
    <property type="term" value="P:maturation of SSU-rRNA"/>
    <property type="evidence" value="ECO:0007669"/>
    <property type="project" value="UniProtKB-UniRule"/>
</dbReference>
<dbReference type="AlphaFoldDB" id="A0A809QYS4"/>
<dbReference type="GO" id="GO:0005829">
    <property type="term" value="C:cytosol"/>
    <property type="evidence" value="ECO:0007669"/>
    <property type="project" value="TreeGrafter"/>
</dbReference>
<evidence type="ECO:0000256" key="1">
    <source>
        <dbReference type="ARBA" id="ARBA00022517"/>
    </source>
</evidence>
<dbReference type="Proteomes" id="UP000662914">
    <property type="component" value="Chromosome"/>
</dbReference>
<dbReference type="InterPro" id="IPR023799">
    <property type="entry name" value="RbfA_dom_sf"/>
</dbReference>
<dbReference type="PANTHER" id="PTHR33515">
    <property type="entry name" value="RIBOSOME-BINDING FACTOR A, CHLOROPLASTIC-RELATED"/>
    <property type="match status" value="1"/>
</dbReference>
<dbReference type="EMBL" id="AP021857">
    <property type="protein sequence ID" value="BBO20549.1"/>
    <property type="molecule type" value="Genomic_DNA"/>
</dbReference>
<dbReference type="Pfam" id="PF02033">
    <property type="entry name" value="RBFA"/>
    <property type="match status" value="1"/>
</dbReference>
<dbReference type="Gene3D" id="3.30.300.20">
    <property type="match status" value="1"/>
</dbReference>
<comment type="function">
    <text evidence="2">One of several proteins that assist in the late maturation steps of the functional core of the 30S ribosomal subunit. Associates with free 30S ribosomal subunits (but not with 30S subunits that are part of 70S ribosomes or polysomes). Required for efficient processing of 16S rRNA. May interact with the 5'-terminal helix region of 16S rRNA.</text>
</comment>
<evidence type="ECO:0000256" key="2">
    <source>
        <dbReference type="HAMAP-Rule" id="MF_00003"/>
    </source>
</evidence>
<name>A0A809QYS4_9PROT</name>